<dbReference type="SUPFAM" id="SSF88874">
    <property type="entry name" value="Receptor-binding domain of short tail fibre protein gp12"/>
    <property type="match status" value="1"/>
</dbReference>
<evidence type="ECO:0000313" key="3">
    <source>
        <dbReference type="Proteomes" id="UP000604341"/>
    </source>
</evidence>
<evidence type="ECO:0000259" key="1">
    <source>
        <dbReference type="Pfam" id="PF07484"/>
    </source>
</evidence>
<dbReference type="EMBL" id="BMPE01000035">
    <property type="protein sequence ID" value="GGL19750.1"/>
    <property type="molecule type" value="Genomic_DNA"/>
</dbReference>
<evidence type="ECO:0000313" key="2">
    <source>
        <dbReference type="EMBL" id="GGL19750.1"/>
    </source>
</evidence>
<comment type="caution">
    <text evidence="2">The sequence shown here is derived from an EMBL/GenBank/DDBJ whole genome shotgun (WGS) entry which is preliminary data.</text>
</comment>
<sequence>MGYEPFLGEIQIWPINFAPKGWALCNGQLLAINQNQALFSLLGTYYGGNGQTNFALPDFRGRMPLHFGTQPGGPNYVLGQMGGETSHALTAAELPAHTHALTGISGSAASTLPGGNLLAGAPAYVTTAPDTSLSAASVSSVGGGQPHNNMPPALTLNFIIALQGIFPSRN</sequence>
<keyword evidence="3" id="KW-1185">Reference proteome</keyword>
<proteinExistence type="predicted"/>
<dbReference type="Proteomes" id="UP000604341">
    <property type="component" value="Unassembled WGS sequence"/>
</dbReference>
<accession>A0ABQ2FRI3</accession>
<dbReference type="Pfam" id="PF07484">
    <property type="entry name" value="Collar"/>
    <property type="match status" value="1"/>
</dbReference>
<name>A0ABQ2FRI3_9DEIO</name>
<reference evidence="3" key="1">
    <citation type="journal article" date="2019" name="Int. J. Syst. Evol. Microbiol.">
        <title>The Global Catalogue of Microorganisms (GCM) 10K type strain sequencing project: providing services to taxonomists for standard genome sequencing and annotation.</title>
        <authorList>
            <consortium name="The Broad Institute Genomics Platform"/>
            <consortium name="The Broad Institute Genome Sequencing Center for Infectious Disease"/>
            <person name="Wu L."/>
            <person name="Ma J."/>
        </authorList>
    </citation>
    <scope>NUCLEOTIDE SEQUENCE [LARGE SCALE GENOMIC DNA]</scope>
    <source>
        <strain evidence="3">JCM 19173</strain>
    </source>
</reference>
<feature type="domain" description="Phage tail collar" evidence="1">
    <location>
        <begin position="8"/>
        <end position="64"/>
    </location>
</feature>
<protein>
    <submittedName>
        <fullName evidence="2">Tail Collar domain-containing protein</fullName>
    </submittedName>
</protein>
<dbReference type="Gene3D" id="3.90.1340.10">
    <property type="entry name" value="Phage tail collar domain"/>
    <property type="match status" value="1"/>
</dbReference>
<dbReference type="RefSeq" id="WP_189071058.1">
    <property type="nucleotide sequence ID" value="NZ_BMPE01000035.1"/>
</dbReference>
<dbReference type="InterPro" id="IPR037053">
    <property type="entry name" value="Phage_tail_collar_dom_sf"/>
</dbReference>
<dbReference type="InterPro" id="IPR011083">
    <property type="entry name" value="Phage_tail_collar_dom"/>
</dbReference>
<organism evidence="2 3">
    <name type="scientific">Deinococcus radiotolerans</name>
    <dbReference type="NCBI Taxonomy" id="1309407"/>
    <lineage>
        <taxon>Bacteria</taxon>
        <taxon>Thermotogati</taxon>
        <taxon>Deinococcota</taxon>
        <taxon>Deinococci</taxon>
        <taxon>Deinococcales</taxon>
        <taxon>Deinococcaceae</taxon>
        <taxon>Deinococcus</taxon>
    </lineage>
</organism>
<gene>
    <name evidence="2" type="ORF">GCM10010844_43410</name>
</gene>